<feature type="transmembrane region" description="Helical" evidence="7">
    <location>
        <begin position="86"/>
        <end position="112"/>
    </location>
</feature>
<evidence type="ECO:0000256" key="2">
    <source>
        <dbReference type="ARBA" id="ARBA00007430"/>
    </source>
</evidence>
<proteinExistence type="inferred from homology"/>
<feature type="transmembrane region" description="Helical" evidence="7">
    <location>
        <begin position="118"/>
        <end position="135"/>
    </location>
</feature>
<feature type="transmembrane region" description="Helical" evidence="7">
    <location>
        <begin position="300"/>
        <end position="322"/>
    </location>
</feature>
<dbReference type="GO" id="GO:0005886">
    <property type="term" value="C:plasma membrane"/>
    <property type="evidence" value="ECO:0007669"/>
    <property type="project" value="UniProtKB-SubCell"/>
</dbReference>
<organism evidence="8 9">
    <name type="scientific">Nostoc linckia z8</name>
    <dbReference type="NCBI Taxonomy" id="1628746"/>
    <lineage>
        <taxon>Bacteria</taxon>
        <taxon>Bacillati</taxon>
        <taxon>Cyanobacteriota</taxon>
        <taxon>Cyanophyceae</taxon>
        <taxon>Nostocales</taxon>
        <taxon>Nostocaceae</taxon>
        <taxon>Nostoc</taxon>
    </lineage>
</organism>
<evidence type="ECO:0000256" key="1">
    <source>
        <dbReference type="ARBA" id="ARBA00004651"/>
    </source>
</evidence>
<name>A0A9Q6ELD9_NOSLI</name>
<feature type="transmembrane region" description="Helical" evidence="7">
    <location>
        <begin position="362"/>
        <end position="385"/>
    </location>
</feature>
<keyword evidence="5 7" id="KW-1133">Transmembrane helix</keyword>
<evidence type="ECO:0000313" key="9">
    <source>
        <dbReference type="Proteomes" id="UP000222310"/>
    </source>
</evidence>
<keyword evidence="4 7" id="KW-0812">Transmembrane</keyword>
<dbReference type="PANTHER" id="PTHR30250">
    <property type="entry name" value="PST FAMILY PREDICTED COLANIC ACID TRANSPORTER"/>
    <property type="match status" value="1"/>
</dbReference>
<dbReference type="Proteomes" id="UP000222310">
    <property type="component" value="Unassembled WGS sequence"/>
</dbReference>
<feature type="transmembrane region" description="Helical" evidence="7">
    <location>
        <begin position="48"/>
        <end position="65"/>
    </location>
</feature>
<protein>
    <submittedName>
        <fullName evidence="8">Sugar isomerase</fullName>
    </submittedName>
</protein>
<dbReference type="CDD" id="cd13127">
    <property type="entry name" value="MATE_tuaB_like"/>
    <property type="match status" value="1"/>
</dbReference>
<feature type="transmembrane region" description="Helical" evidence="7">
    <location>
        <begin position="391"/>
        <end position="410"/>
    </location>
</feature>
<evidence type="ECO:0000256" key="6">
    <source>
        <dbReference type="ARBA" id="ARBA00023136"/>
    </source>
</evidence>
<feature type="transmembrane region" description="Helical" evidence="7">
    <location>
        <begin position="214"/>
        <end position="230"/>
    </location>
</feature>
<evidence type="ECO:0000256" key="5">
    <source>
        <dbReference type="ARBA" id="ARBA00022989"/>
    </source>
</evidence>
<dbReference type="PANTHER" id="PTHR30250:SF10">
    <property type="entry name" value="LIPOPOLYSACCHARIDE BIOSYNTHESIS PROTEIN WZXC"/>
    <property type="match status" value="1"/>
</dbReference>
<comment type="subcellular location">
    <subcellularLocation>
        <location evidence="1">Cell membrane</location>
        <topology evidence="1">Multi-pass membrane protein</topology>
    </subcellularLocation>
</comment>
<dbReference type="InterPro" id="IPR050833">
    <property type="entry name" value="Poly_Biosynth_Transport"/>
</dbReference>
<feature type="transmembrane region" description="Helical" evidence="7">
    <location>
        <begin position="422"/>
        <end position="443"/>
    </location>
</feature>
<dbReference type="GeneID" id="57093264"/>
<dbReference type="NCBIfam" id="NF007773">
    <property type="entry name" value="PRK10459.1"/>
    <property type="match status" value="1"/>
</dbReference>
<dbReference type="Pfam" id="PF13440">
    <property type="entry name" value="Polysacc_synt_3"/>
    <property type="match status" value="1"/>
</dbReference>
<comment type="caution">
    <text evidence="8">The sequence shown here is derived from an EMBL/GenBank/DDBJ whole genome shotgun (WGS) entry which is preliminary data.</text>
</comment>
<accession>A0A9Q6ELD9</accession>
<gene>
    <name evidence="8" type="ORF">VF08_12460</name>
</gene>
<keyword evidence="3" id="KW-1003">Cell membrane</keyword>
<feature type="transmembrane region" description="Helical" evidence="7">
    <location>
        <begin position="237"/>
        <end position="254"/>
    </location>
</feature>
<reference evidence="8 9" key="1">
    <citation type="submission" date="2015-02" db="EMBL/GenBank/DDBJ databases">
        <title>Nostoc linckia genome annotation.</title>
        <authorList>
            <person name="Zhou Z."/>
        </authorList>
    </citation>
    <scope>NUCLEOTIDE SEQUENCE [LARGE SCALE GENOMIC DNA]</scope>
    <source>
        <strain evidence="9">z8</strain>
    </source>
</reference>
<evidence type="ECO:0000313" key="8">
    <source>
        <dbReference type="EMBL" id="PHK04060.1"/>
    </source>
</evidence>
<sequence>MQSPKDSSNLRQKAVKGVFWSALDSWGRQIVSLGVFLILARLLGPETFGLIALSTIFLNFLQVFLDQGLSQAIVQRQDIEKEHLDTAFWTNLGVSGLAAILSIACAGLIANLFKEPQITPIIRCLSLGFIISAFSSVQEATFQRKLAFKSLAIRSLIAVVIGGIVGVTMAFMGFGVWSLVGQQLTNSFVQVLVLWSVSDWRPGLRFSQKHFKELFSFGVNVMGMNLFNFLNRRSDDFLIGYFLGSIALGYYSVAYRLLLILTQLLTSIIVKVSLPTFSRLQQEPERLRNALYKAIQMTSLITFPGFLATVILAPEIVTVIFGQKWSPSIPVMQVLNLIGILYAYFYFNGSVIMAVGKPSWKLGLDFIQAVSNVIAFAIAVRWGIIAVAAAYVIRGYLMAPLNVWVVWKLIHIDIWTYLRQGAVPLAGTIIMLMSIFSVKYFLINLISPPVILAISIAVGIIVYVLSILLIAPKLFWQVVNISR</sequence>
<comment type="similarity">
    <text evidence="2">Belongs to the polysaccharide synthase family.</text>
</comment>
<dbReference type="EMBL" id="LAHD01000029">
    <property type="protein sequence ID" value="PHK04060.1"/>
    <property type="molecule type" value="Genomic_DNA"/>
</dbReference>
<feature type="transmembrane region" description="Helical" evidence="7">
    <location>
        <begin position="156"/>
        <end position="180"/>
    </location>
</feature>
<dbReference type="PRINTS" id="PR00173">
    <property type="entry name" value="EDTRNSPORT"/>
</dbReference>
<feature type="transmembrane region" description="Helical" evidence="7">
    <location>
        <begin position="334"/>
        <end position="355"/>
    </location>
</feature>
<evidence type="ECO:0000256" key="4">
    <source>
        <dbReference type="ARBA" id="ARBA00022692"/>
    </source>
</evidence>
<evidence type="ECO:0000256" key="7">
    <source>
        <dbReference type="SAM" id="Phobius"/>
    </source>
</evidence>
<keyword evidence="8" id="KW-0413">Isomerase</keyword>
<feature type="transmembrane region" description="Helical" evidence="7">
    <location>
        <begin position="449"/>
        <end position="471"/>
    </location>
</feature>
<evidence type="ECO:0000256" key="3">
    <source>
        <dbReference type="ARBA" id="ARBA00022475"/>
    </source>
</evidence>
<dbReference type="RefSeq" id="WP_099067753.1">
    <property type="nucleotide sequence ID" value="NZ_LAHD01000029.1"/>
</dbReference>
<dbReference type="GO" id="GO:0016853">
    <property type="term" value="F:isomerase activity"/>
    <property type="evidence" value="ECO:0007669"/>
    <property type="project" value="UniProtKB-KW"/>
</dbReference>
<dbReference type="AlphaFoldDB" id="A0A9Q6ELD9"/>
<keyword evidence="6 7" id="KW-0472">Membrane</keyword>